<evidence type="ECO:0000259" key="8">
    <source>
        <dbReference type="Pfam" id="PF08600"/>
    </source>
</evidence>
<sequence>MSVATSSSSQSLRFSTLPSEKSIKRKLEDALQTLDEAVAPSPSAVDHAHPAKKARTTRNLYATLAKYGIRKEQKTTQPVNEFEILSKTAPHLAAILSRSATRTRQALPWKLGHQPRPATAPSSTTEYRPSSMQSFLLRLSTFKLSTYSNKPSSIDAVAAAKCGWVNDGKDRLVCGICDVSWVVAGREGMSRDAANALVEKQRAQLVDMHKDGCPWKTRQCDDSIYKIPLQAPIAMAREIKTRAAVLDTVVQEVEIKHPMTSTQLQSLLSTIASVRVRTFAIPNSEGDSPAGSEDDEAQEEPQPSETAVITALFGWSIVPPAPPAERPRTQSLTRASSMVPPTPTRTPSRAASVISLREGTPTPGTPTRARVLGQSASRASTPSPAKPDATLLHCALCQRRVGLWAFISPPQTNGAASTSDAPKQPQRRQLDVLREHRSYCPYVVRSTVVPSMPAPQSEDTSRPSLSAQSAGQNTIEGWRAALTVVMRHGMARKQRLAHGRSVSGRSTNDPAQDDRPSQGEQEMDAVEAMVAGVKSRGGKDLLKYVKGLLG</sequence>
<keyword evidence="3" id="KW-0863">Zinc-finger</keyword>
<evidence type="ECO:0000313" key="9">
    <source>
        <dbReference type="EMBL" id="EPS95921.1"/>
    </source>
</evidence>
<evidence type="ECO:0000256" key="4">
    <source>
        <dbReference type="ARBA" id="ARBA00022833"/>
    </source>
</evidence>
<dbReference type="Pfam" id="PF08600">
    <property type="entry name" value="NuBaID_C"/>
    <property type="match status" value="1"/>
</dbReference>
<dbReference type="InParanoid" id="S8DRM0"/>
<evidence type="ECO:0000313" key="10">
    <source>
        <dbReference type="Proteomes" id="UP000015241"/>
    </source>
</evidence>
<feature type="compositionally biased region" description="Polar residues" evidence="6">
    <location>
        <begin position="462"/>
        <end position="472"/>
    </location>
</feature>
<dbReference type="OrthoDB" id="2592092at2759"/>
<keyword evidence="4" id="KW-0862">Zinc</keyword>
<dbReference type="Pfam" id="PF07967">
    <property type="entry name" value="zf-C3HC"/>
    <property type="match status" value="1"/>
</dbReference>
<evidence type="ECO:0000256" key="6">
    <source>
        <dbReference type="SAM" id="MobiDB-lite"/>
    </source>
</evidence>
<reference evidence="9 10" key="1">
    <citation type="journal article" date="2012" name="Science">
        <title>The Paleozoic origin of enzymatic lignin decomposition reconstructed from 31 fungal genomes.</title>
        <authorList>
            <person name="Floudas D."/>
            <person name="Binder M."/>
            <person name="Riley R."/>
            <person name="Barry K."/>
            <person name="Blanchette R.A."/>
            <person name="Henrissat B."/>
            <person name="Martinez A.T."/>
            <person name="Otillar R."/>
            <person name="Spatafora J.W."/>
            <person name="Yadav J.S."/>
            <person name="Aerts A."/>
            <person name="Benoit I."/>
            <person name="Boyd A."/>
            <person name="Carlson A."/>
            <person name="Copeland A."/>
            <person name="Coutinho P.M."/>
            <person name="de Vries R.P."/>
            <person name="Ferreira P."/>
            <person name="Findley K."/>
            <person name="Foster B."/>
            <person name="Gaskell J."/>
            <person name="Glotzer D."/>
            <person name="Gorecki P."/>
            <person name="Heitman J."/>
            <person name="Hesse C."/>
            <person name="Hori C."/>
            <person name="Igarashi K."/>
            <person name="Jurgens J.A."/>
            <person name="Kallen N."/>
            <person name="Kersten P."/>
            <person name="Kohler A."/>
            <person name="Kuees U."/>
            <person name="Kumar T.K.A."/>
            <person name="Kuo A."/>
            <person name="LaButti K."/>
            <person name="Larrondo L.F."/>
            <person name="Lindquist E."/>
            <person name="Ling A."/>
            <person name="Lombard V."/>
            <person name="Lucas S."/>
            <person name="Lundell T."/>
            <person name="Martin R."/>
            <person name="McLaughlin D.J."/>
            <person name="Morgenstern I."/>
            <person name="Morin E."/>
            <person name="Murat C."/>
            <person name="Nagy L.G."/>
            <person name="Nolan M."/>
            <person name="Ohm R.A."/>
            <person name="Patyshakuliyeva A."/>
            <person name="Rokas A."/>
            <person name="Ruiz-Duenas F.J."/>
            <person name="Sabat G."/>
            <person name="Salamov A."/>
            <person name="Samejima M."/>
            <person name="Schmutz J."/>
            <person name="Slot J.C."/>
            <person name="St John F."/>
            <person name="Stenlid J."/>
            <person name="Sun H."/>
            <person name="Sun S."/>
            <person name="Syed K."/>
            <person name="Tsang A."/>
            <person name="Wiebenga A."/>
            <person name="Young D."/>
            <person name="Pisabarro A."/>
            <person name="Eastwood D.C."/>
            <person name="Martin F."/>
            <person name="Cullen D."/>
            <person name="Grigoriev I.V."/>
            <person name="Hibbett D.S."/>
        </authorList>
    </citation>
    <scope>NUCLEOTIDE SEQUENCE</scope>
    <source>
        <strain evidence="10">FP-58527</strain>
    </source>
</reference>
<evidence type="ECO:0000256" key="3">
    <source>
        <dbReference type="ARBA" id="ARBA00022771"/>
    </source>
</evidence>
<name>S8DRM0_FOMSC</name>
<keyword evidence="5" id="KW-0539">Nucleus</keyword>
<dbReference type="eggNOG" id="KOG4765">
    <property type="taxonomic scope" value="Eukaryota"/>
</dbReference>
<keyword evidence="10" id="KW-1185">Reference proteome</keyword>
<evidence type="ECO:0000259" key="7">
    <source>
        <dbReference type="Pfam" id="PF07967"/>
    </source>
</evidence>
<feature type="domain" description="NuBaID C-terminal" evidence="8">
    <location>
        <begin position="386"/>
        <end position="482"/>
    </location>
</feature>
<dbReference type="PANTHER" id="PTHR15835:SF6">
    <property type="entry name" value="ZINC FINGER C3HC-TYPE PROTEIN 1"/>
    <property type="match status" value="1"/>
</dbReference>
<dbReference type="AlphaFoldDB" id="S8DRM0"/>
<feature type="region of interest" description="Disordered" evidence="6">
    <location>
        <begin position="282"/>
        <end position="305"/>
    </location>
</feature>
<proteinExistence type="predicted"/>
<feature type="region of interest" description="Disordered" evidence="6">
    <location>
        <begin position="491"/>
        <end position="523"/>
    </location>
</feature>
<comment type="subcellular location">
    <subcellularLocation>
        <location evidence="1">Nucleus</location>
    </subcellularLocation>
</comment>
<organism evidence="9 10">
    <name type="scientific">Fomitopsis schrenkii</name>
    <name type="common">Brown rot fungus</name>
    <dbReference type="NCBI Taxonomy" id="2126942"/>
    <lineage>
        <taxon>Eukaryota</taxon>
        <taxon>Fungi</taxon>
        <taxon>Dikarya</taxon>
        <taxon>Basidiomycota</taxon>
        <taxon>Agaricomycotina</taxon>
        <taxon>Agaricomycetes</taxon>
        <taxon>Polyporales</taxon>
        <taxon>Fomitopsis</taxon>
    </lineage>
</organism>
<dbReference type="HOGENOM" id="CLU_024082_0_0_1"/>
<gene>
    <name evidence="9" type="ORF">FOMPIDRAFT_1062469</name>
</gene>
<feature type="region of interest" description="Disordered" evidence="6">
    <location>
        <begin position="450"/>
        <end position="472"/>
    </location>
</feature>
<evidence type="ECO:0000256" key="1">
    <source>
        <dbReference type="ARBA" id="ARBA00004123"/>
    </source>
</evidence>
<dbReference type="GO" id="GO:0005634">
    <property type="term" value="C:nucleus"/>
    <property type="evidence" value="ECO:0007669"/>
    <property type="project" value="UniProtKB-SubCell"/>
</dbReference>
<dbReference type="InterPro" id="IPR013909">
    <property type="entry name" value="NuBaID_C"/>
</dbReference>
<keyword evidence="2" id="KW-0479">Metal-binding</keyword>
<dbReference type="Proteomes" id="UP000015241">
    <property type="component" value="Unassembled WGS sequence"/>
</dbReference>
<dbReference type="PANTHER" id="PTHR15835">
    <property type="entry name" value="NUCLEAR-INTERACTING PARTNER OF ALK"/>
    <property type="match status" value="1"/>
</dbReference>
<evidence type="ECO:0000256" key="2">
    <source>
        <dbReference type="ARBA" id="ARBA00022723"/>
    </source>
</evidence>
<evidence type="ECO:0008006" key="11">
    <source>
        <dbReference type="Google" id="ProtNLM"/>
    </source>
</evidence>
<dbReference type="InterPro" id="IPR012935">
    <property type="entry name" value="NuBaID_N"/>
</dbReference>
<protein>
    <recommendedName>
        <fullName evidence="11">Zf-C3HC-domain-containing protein</fullName>
    </recommendedName>
</protein>
<accession>S8DRM0</accession>
<evidence type="ECO:0000256" key="5">
    <source>
        <dbReference type="ARBA" id="ARBA00023242"/>
    </source>
</evidence>
<dbReference type="EMBL" id="KE504197">
    <property type="protein sequence ID" value="EPS95921.1"/>
    <property type="molecule type" value="Genomic_DNA"/>
</dbReference>
<feature type="compositionally biased region" description="Polar residues" evidence="6">
    <location>
        <begin position="374"/>
        <end position="383"/>
    </location>
</feature>
<feature type="domain" description="C3HC-type" evidence="7">
    <location>
        <begin position="129"/>
        <end position="245"/>
    </location>
</feature>
<dbReference type="STRING" id="743788.S8DRM0"/>
<dbReference type="GO" id="GO:0008270">
    <property type="term" value="F:zinc ion binding"/>
    <property type="evidence" value="ECO:0007669"/>
    <property type="project" value="UniProtKB-KW"/>
</dbReference>
<feature type="region of interest" description="Disordered" evidence="6">
    <location>
        <begin position="319"/>
        <end position="388"/>
    </location>
</feature>